<keyword evidence="1" id="KW-0812">Transmembrane</keyword>
<accession>A0A812EEA8</accession>
<proteinExistence type="predicted"/>
<dbReference type="AlphaFoldDB" id="A0A812EEA8"/>
<evidence type="ECO:0000313" key="3">
    <source>
        <dbReference type="Proteomes" id="UP000597762"/>
    </source>
</evidence>
<keyword evidence="3" id="KW-1185">Reference proteome</keyword>
<protein>
    <submittedName>
        <fullName evidence="2">Uncharacterized protein</fullName>
    </submittedName>
</protein>
<organism evidence="2 3">
    <name type="scientific">Acanthosepion pharaonis</name>
    <name type="common">Pharaoh cuttlefish</name>
    <name type="synonym">Sepia pharaonis</name>
    <dbReference type="NCBI Taxonomy" id="158019"/>
    <lineage>
        <taxon>Eukaryota</taxon>
        <taxon>Metazoa</taxon>
        <taxon>Spiralia</taxon>
        <taxon>Lophotrochozoa</taxon>
        <taxon>Mollusca</taxon>
        <taxon>Cephalopoda</taxon>
        <taxon>Coleoidea</taxon>
        <taxon>Decapodiformes</taxon>
        <taxon>Sepiida</taxon>
        <taxon>Sepiina</taxon>
        <taxon>Sepiidae</taxon>
        <taxon>Acanthosepion</taxon>
    </lineage>
</organism>
<keyword evidence="1" id="KW-1133">Transmembrane helix</keyword>
<gene>
    <name evidence="2" type="ORF">SPHA_71489</name>
</gene>
<sequence>MHVTISANEPRILMTFYTRCKWLSTCELHPRPLTKCNRICLARTKQPICLLNLKGKPGPITSARHYEPIRRRGMTLSYYYTRRVSYHASTSLHPHLGDTPHFRPYSLHFGFFASSYDYKTDKTGKNFLLSLALFLSLSLSLSLFLSLSLSLSLIH</sequence>
<dbReference type="EMBL" id="CAHIKZ030005236">
    <property type="protein sequence ID" value="CAE1321381.1"/>
    <property type="molecule type" value="Genomic_DNA"/>
</dbReference>
<keyword evidence="1" id="KW-0472">Membrane</keyword>
<evidence type="ECO:0000256" key="1">
    <source>
        <dbReference type="SAM" id="Phobius"/>
    </source>
</evidence>
<name>A0A812EEA8_ACAPH</name>
<feature type="transmembrane region" description="Helical" evidence="1">
    <location>
        <begin position="127"/>
        <end position="154"/>
    </location>
</feature>
<evidence type="ECO:0000313" key="2">
    <source>
        <dbReference type="EMBL" id="CAE1321381.1"/>
    </source>
</evidence>
<reference evidence="2" key="1">
    <citation type="submission" date="2021-01" db="EMBL/GenBank/DDBJ databases">
        <authorList>
            <person name="Li R."/>
            <person name="Bekaert M."/>
        </authorList>
    </citation>
    <scope>NUCLEOTIDE SEQUENCE</scope>
    <source>
        <strain evidence="2">Farmed</strain>
    </source>
</reference>
<comment type="caution">
    <text evidence="2">The sequence shown here is derived from an EMBL/GenBank/DDBJ whole genome shotgun (WGS) entry which is preliminary data.</text>
</comment>
<dbReference type="Proteomes" id="UP000597762">
    <property type="component" value="Unassembled WGS sequence"/>
</dbReference>